<dbReference type="PROSITE" id="PS50109">
    <property type="entry name" value="HIS_KIN"/>
    <property type="match status" value="1"/>
</dbReference>
<dbReference type="InterPro" id="IPR036890">
    <property type="entry name" value="HATPase_C_sf"/>
</dbReference>
<dbReference type="PROSITE" id="PS50112">
    <property type="entry name" value="PAS"/>
    <property type="match status" value="1"/>
</dbReference>
<evidence type="ECO:0000256" key="7">
    <source>
        <dbReference type="ARBA" id="ARBA00022741"/>
    </source>
</evidence>
<dbReference type="Pfam" id="PF08448">
    <property type="entry name" value="PAS_4"/>
    <property type="match status" value="1"/>
</dbReference>
<dbReference type="SMART" id="SM00091">
    <property type="entry name" value="PAS"/>
    <property type="match status" value="1"/>
</dbReference>
<dbReference type="GO" id="GO:0005524">
    <property type="term" value="F:ATP binding"/>
    <property type="evidence" value="ECO:0007669"/>
    <property type="project" value="UniProtKB-KW"/>
</dbReference>
<dbReference type="Proteomes" id="UP000671879">
    <property type="component" value="Chromosome"/>
</dbReference>
<feature type="domain" description="HAMP" evidence="17">
    <location>
        <begin position="183"/>
        <end position="234"/>
    </location>
</feature>
<proteinExistence type="predicted"/>
<dbReference type="Gene3D" id="3.30.450.20">
    <property type="entry name" value="PAS domain"/>
    <property type="match status" value="1"/>
</dbReference>
<dbReference type="GO" id="GO:0016020">
    <property type="term" value="C:membrane"/>
    <property type="evidence" value="ECO:0007669"/>
    <property type="project" value="UniProtKB-SubCell"/>
</dbReference>
<dbReference type="GO" id="GO:0000155">
    <property type="term" value="F:phosphorelay sensor kinase activity"/>
    <property type="evidence" value="ECO:0007669"/>
    <property type="project" value="InterPro"/>
</dbReference>
<name>A0A9Q7AMY8_9BACT</name>
<dbReference type="InterPro" id="IPR003660">
    <property type="entry name" value="HAMP_dom"/>
</dbReference>
<dbReference type="InterPro" id="IPR000014">
    <property type="entry name" value="PAS"/>
</dbReference>
<dbReference type="FunFam" id="1.10.287.130:FF:000001">
    <property type="entry name" value="Two-component sensor histidine kinase"/>
    <property type="match status" value="1"/>
</dbReference>
<evidence type="ECO:0000256" key="10">
    <source>
        <dbReference type="ARBA" id="ARBA00022989"/>
    </source>
</evidence>
<dbReference type="RefSeq" id="WP_274373533.1">
    <property type="nucleotide sequence ID" value="NZ_CP072943.1"/>
</dbReference>
<accession>A0A9Q7AMY8</accession>
<sequence>MKTLRSRLSLLIVATVLLCFFLAWFPLSGLVRDRLHAKALSELDIHSQVLATVIAEDFPDLSRLEALHRVVQDRITVVDGGGRVLYDSDVAAESLDNHRDRPEIARALDEGRGENVRYSRSLGADLLYVARRAQAPDGTVYVVRTSYSLASIGETLLLLRQRLFLAFALSGLLAVAVGLWLASRLATPLREIEEAARAIEKGDEARFPSGGPKEIDALASALRTMAARLKETLADLEAERSDLQLLLENLPVGVVVTDPSGRVRFANGSIAPLLRDRPDRVQGRPCQGVLRVPEMTALIEETARSGRAETTFLLRDKSPRLFQSQAVRLQGGALVVVTDLTERHRLEEARKTFVADASHEFQTPLTAIRAAAELILSSEELSDEERRRYADCIIEQQERMTSLVDDLLLLSRLESGPPTEEEEDLDLSSLLETLARDESDNPLAGRIVIERRLAPSAPFRGRPAELRRALGNLVDNAVKYVRKRFGDEEGGHVLLSLEADEESWLLTFADNGVGLVEEEIEGLFERFQRGERDRGRVGFSHGGYGLGLAIAKGIIVGHGGTLTASRRDEGALFAVRLPRS</sequence>
<dbReference type="Gene3D" id="3.30.565.10">
    <property type="entry name" value="Histidine kinase-like ATPase, C-terminal domain"/>
    <property type="match status" value="1"/>
</dbReference>
<dbReference type="CDD" id="cd00075">
    <property type="entry name" value="HATPase"/>
    <property type="match status" value="1"/>
</dbReference>
<dbReference type="InterPro" id="IPR005467">
    <property type="entry name" value="His_kinase_dom"/>
</dbReference>
<protein>
    <recommendedName>
        <fullName evidence="3">histidine kinase</fullName>
        <ecNumber evidence="3">2.7.13.3</ecNumber>
    </recommendedName>
</protein>
<dbReference type="AlphaFoldDB" id="A0A9Q7AMY8"/>
<dbReference type="InterPro" id="IPR035965">
    <property type="entry name" value="PAS-like_dom_sf"/>
</dbReference>
<dbReference type="GO" id="GO:0000156">
    <property type="term" value="F:phosphorelay response regulator activity"/>
    <property type="evidence" value="ECO:0007669"/>
    <property type="project" value="TreeGrafter"/>
</dbReference>
<dbReference type="EMBL" id="CP072943">
    <property type="protein sequence ID" value="QTX32308.1"/>
    <property type="molecule type" value="Genomic_DNA"/>
</dbReference>
<evidence type="ECO:0000259" key="16">
    <source>
        <dbReference type="PROSITE" id="PS50112"/>
    </source>
</evidence>
<dbReference type="GO" id="GO:0007234">
    <property type="term" value="P:osmosensory signaling via phosphorelay pathway"/>
    <property type="evidence" value="ECO:0007669"/>
    <property type="project" value="TreeGrafter"/>
</dbReference>
<dbReference type="Gene3D" id="1.10.287.130">
    <property type="match status" value="1"/>
</dbReference>
<dbReference type="Pfam" id="PF00672">
    <property type="entry name" value="HAMP"/>
    <property type="match status" value="1"/>
</dbReference>
<evidence type="ECO:0000313" key="18">
    <source>
        <dbReference type="EMBL" id="QTX32308.1"/>
    </source>
</evidence>
<keyword evidence="13" id="KW-0175">Coiled coil</keyword>
<evidence type="ECO:0000313" key="19">
    <source>
        <dbReference type="Proteomes" id="UP000671879"/>
    </source>
</evidence>
<evidence type="ECO:0000256" key="6">
    <source>
        <dbReference type="ARBA" id="ARBA00022692"/>
    </source>
</evidence>
<evidence type="ECO:0000256" key="14">
    <source>
        <dbReference type="SAM" id="Phobius"/>
    </source>
</evidence>
<keyword evidence="9" id="KW-0067">ATP-binding</keyword>
<dbReference type="SUPFAM" id="SSF55785">
    <property type="entry name" value="PYP-like sensor domain (PAS domain)"/>
    <property type="match status" value="1"/>
</dbReference>
<dbReference type="SUPFAM" id="SSF47384">
    <property type="entry name" value="Homodimeric domain of signal transducing histidine kinase"/>
    <property type="match status" value="1"/>
</dbReference>
<dbReference type="SMART" id="SM00388">
    <property type="entry name" value="HisKA"/>
    <property type="match status" value="1"/>
</dbReference>
<evidence type="ECO:0000259" key="17">
    <source>
        <dbReference type="PROSITE" id="PS50885"/>
    </source>
</evidence>
<dbReference type="CDD" id="cd00082">
    <property type="entry name" value="HisKA"/>
    <property type="match status" value="1"/>
</dbReference>
<keyword evidence="11" id="KW-0902">Two-component regulatory system</keyword>
<evidence type="ECO:0000256" key="2">
    <source>
        <dbReference type="ARBA" id="ARBA00004141"/>
    </source>
</evidence>
<feature type="transmembrane region" description="Helical" evidence="14">
    <location>
        <begin position="163"/>
        <end position="182"/>
    </location>
</feature>
<dbReference type="GO" id="GO:0030295">
    <property type="term" value="F:protein kinase activator activity"/>
    <property type="evidence" value="ECO:0007669"/>
    <property type="project" value="TreeGrafter"/>
</dbReference>
<dbReference type="KEGG" id="aram:KAR29_13565"/>
<keyword evidence="12 14" id="KW-0472">Membrane</keyword>
<keyword evidence="5" id="KW-0808">Transferase</keyword>
<evidence type="ECO:0000256" key="13">
    <source>
        <dbReference type="SAM" id="Coils"/>
    </source>
</evidence>
<dbReference type="PANTHER" id="PTHR42878:SF7">
    <property type="entry name" value="SENSOR HISTIDINE KINASE GLRK"/>
    <property type="match status" value="1"/>
</dbReference>
<keyword evidence="19" id="KW-1185">Reference proteome</keyword>
<keyword evidence="4" id="KW-0597">Phosphoprotein</keyword>
<dbReference type="CDD" id="cd06225">
    <property type="entry name" value="HAMP"/>
    <property type="match status" value="1"/>
</dbReference>
<dbReference type="Pfam" id="PF00512">
    <property type="entry name" value="HisKA"/>
    <property type="match status" value="1"/>
</dbReference>
<dbReference type="InterPro" id="IPR003594">
    <property type="entry name" value="HATPase_dom"/>
</dbReference>
<dbReference type="EC" id="2.7.13.3" evidence="3"/>
<feature type="domain" description="PAS" evidence="16">
    <location>
        <begin position="239"/>
        <end position="284"/>
    </location>
</feature>
<evidence type="ECO:0000256" key="11">
    <source>
        <dbReference type="ARBA" id="ARBA00023012"/>
    </source>
</evidence>
<keyword evidence="7" id="KW-0547">Nucleotide-binding</keyword>
<gene>
    <name evidence="18" type="ORF">KAR29_13565</name>
</gene>
<dbReference type="SMART" id="SM00387">
    <property type="entry name" value="HATPase_c"/>
    <property type="match status" value="1"/>
</dbReference>
<dbReference type="PANTHER" id="PTHR42878">
    <property type="entry name" value="TWO-COMPONENT HISTIDINE KINASE"/>
    <property type="match status" value="1"/>
</dbReference>
<evidence type="ECO:0000256" key="12">
    <source>
        <dbReference type="ARBA" id="ARBA00023136"/>
    </source>
</evidence>
<feature type="domain" description="Histidine kinase" evidence="15">
    <location>
        <begin position="356"/>
        <end position="580"/>
    </location>
</feature>
<organism evidence="18 19">
    <name type="scientific">Aminithiophilus ramosus</name>
    <dbReference type="NCBI Taxonomy" id="3029084"/>
    <lineage>
        <taxon>Bacteria</taxon>
        <taxon>Thermotogati</taxon>
        <taxon>Synergistota</taxon>
        <taxon>Synergistia</taxon>
        <taxon>Synergistales</taxon>
        <taxon>Aminithiophilaceae</taxon>
        <taxon>Aminithiophilus</taxon>
    </lineage>
</organism>
<dbReference type="SUPFAM" id="SSF55874">
    <property type="entry name" value="ATPase domain of HSP90 chaperone/DNA topoisomerase II/histidine kinase"/>
    <property type="match status" value="1"/>
</dbReference>
<evidence type="ECO:0000256" key="5">
    <source>
        <dbReference type="ARBA" id="ARBA00022679"/>
    </source>
</evidence>
<comment type="subcellular location">
    <subcellularLocation>
        <location evidence="2">Membrane</location>
        <topology evidence="2">Multi-pass membrane protein</topology>
    </subcellularLocation>
</comment>
<evidence type="ECO:0000259" key="15">
    <source>
        <dbReference type="PROSITE" id="PS50109"/>
    </source>
</evidence>
<dbReference type="InterPro" id="IPR050351">
    <property type="entry name" value="BphY/WalK/GraS-like"/>
</dbReference>
<keyword evidence="10 14" id="KW-1133">Transmembrane helix</keyword>
<evidence type="ECO:0000256" key="4">
    <source>
        <dbReference type="ARBA" id="ARBA00022553"/>
    </source>
</evidence>
<dbReference type="PROSITE" id="PS50885">
    <property type="entry name" value="HAMP"/>
    <property type="match status" value="1"/>
</dbReference>
<reference evidence="19" key="1">
    <citation type="submission" date="2021-04" db="EMBL/GenBank/DDBJ databases">
        <title>A novel Synergistetes isolate from a pyrite-forming mixed culture.</title>
        <authorList>
            <person name="Bunk B."/>
            <person name="Sproer C."/>
            <person name="Spring S."/>
            <person name="Pester M."/>
        </authorList>
    </citation>
    <scope>NUCLEOTIDE SEQUENCE [LARGE SCALE GENOMIC DNA]</scope>
    <source>
        <strain evidence="19">J.5.4.2-T.3.5.2</strain>
    </source>
</reference>
<dbReference type="InterPro" id="IPR004358">
    <property type="entry name" value="Sig_transdc_His_kin-like_C"/>
</dbReference>
<keyword evidence="6 14" id="KW-0812">Transmembrane</keyword>
<dbReference type="SMART" id="SM00304">
    <property type="entry name" value="HAMP"/>
    <property type="match status" value="1"/>
</dbReference>
<dbReference type="SUPFAM" id="SSF158472">
    <property type="entry name" value="HAMP domain-like"/>
    <property type="match status" value="1"/>
</dbReference>
<evidence type="ECO:0000256" key="1">
    <source>
        <dbReference type="ARBA" id="ARBA00000085"/>
    </source>
</evidence>
<dbReference type="InterPro" id="IPR003661">
    <property type="entry name" value="HisK_dim/P_dom"/>
</dbReference>
<feature type="coiled-coil region" evidence="13">
    <location>
        <begin position="219"/>
        <end position="249"/>
    </location>
</feature>
<dbReference type="Pfam" id="PF02518">
    <property type="entry name" value="HATPase_c"/>
    <property type="match status" value="1"/>
</dbReference>
<keyword evidence="8" id="KW-0418">Kinase</keyword>
<dbReference type="PRINTS" id="PR00344">
    <property type="entry name" value="BCTRLSENSOR"/>
</dbReference>
<evidence type="ECO:0000256" key="9">
    <source>
        <dbReference type="ARBA" id="ARBA00022840"/>
    </source>
</evidence>
<dbReference type="CDD" id="cd00130">
    <property type="entry name" value="PAS"/>
    <property type="match status" value="1"/>
</dbReference>
<comment type="catalytic activity">
    <reaction evidence="1">
        <text>ATP + protein L-histidine = ADP + protein N-phospho-L-histidine.</text>
        <dbReference type="EC" id="2.7.13.3"/>
    </reaction>
</comment>
<evidence type="ECO:0000256" key="3">
    <source>
        <dbReference type="ARBA" id="ARBA00012438"/>
    </source>
</evidence>
<dbReference type="InterPro" id="IPR013656">
    <property type="entry name" value="PAS_4"/>
</dbReference>
<dbReference type="Gene3D" id="6.10.340.10">
    <property type="match status" value="1"/>
</dbReference>
<dbReference type="InterPro" id="IPR036097">
    <property type="entry name" value="HisK_dim/P_sf"/>
</dbReference>
<evidence type="ECO:0000256" key="8">
    <source>
        <dbReference type="ARBA" id="ARBA00022777"/>
    </source>
</evidence>